<protein>
    <submittedName>
        <fullName evidence="1">Uncharacterized protein</fullName>
    </submittedName>
</protein>
<reference evidence="1 2" key="1">
    <citation type="journal article" date="2012" name="Genome Biol.">
        <title>Genome and low-iron response of an oceanic diatom adapted to chronic iron limitation.</title>
        <authorList>
            <person name="Lommer M."/>
            <person name="Specht M."/>
            <person name="Roy A.S."/>
            <person name="Kraemer L."/>
            <person name="Andreson R."/>
            <person name="Gutowska M.A."/>
            <person name="Wolf J."/>
            <person name="Bergner S.V."/>
            <person name="Schilhabel M.B."/>
            <person name="Klostermeier U.C."/>
            <person name="Beiko R.G."/>
            <person name="Rosenstiel P."/>
            <person name="Hippler M."/>
            <person name="Laroche J."/>
        </authorList>
    </citation>
    <scope>NUCLEOTIDE SEQUENCE [LARGE SCALE GENOMIC DNA]</scope>
    <source>
        <strain evidence="1 2">CCMP1005</strain>
    </source>
</reference>
<dbReference type="EMBL" id="AGNL01008247">
    <property type="protein sequence ID" value="EJK70649.1"/>
    <property type="molecule type" value="Genomic_DNA"/>
</dbReference>
<feature type="non-terminal residue" evidence="1">
    <location>
        <position position="307"/>
    </location>
</feature>
<gene>
    <name evidence="1" type="ORF">THAOC_07972</name>
</gene>
<name>K0T0D0_THAOC</name>
<evidence type="ECO:0000313" key="2">
    <source>
        <dbReference type="Proteomes" id="UP000266841"/>
    </source>
</evidence>
<organism evidence="1 2">
    <name type="scientific">Thalassiosira oceanica</name>
    <name type="common">Marine diatom</name>
    <dbReference type="NCBI Taxonomy" id="159749"/>
    <lineage>
        <taxon>Eukaryota</taxon>
        <taxon>Sar</taxon>
        <taxon>Stramenopiles</taxon>
        <taxon>Ochrophyta</taxon>
        <taxon>Bacillariophyta</taxon>
        <taxon>Coscinodiscophyceae</taxon>
        <taxon>Thalassiosirophycidae</taxon>
        <taxon>Thalassiosirales</taxon>
        <taxon>Thalassiosiraceae</taxon>
        <taxon>Thalassiosira</taxon>
    </lineage>
</organism>
<dbReference type="AlphaFoldDB" id="K0T0D0"/>
<dbReference type="Proteomes" id="UP000266841">
    <property type="component" value="Unassembled WGS sequence"/>
</dbReference>
<proteinExistence type="predicted"/>
<dbReference type="OrthoDB" id="71572at2759"/>
<keyword evidence="2" id="KW-1185">Reference proteome</keyword>
<accession>K0T0D0</accession>
<sequence length="307" mass="32995">MDHNSMVCPPGYFKGVAARCYKSCQNGYTNTGEYCHRTMVVKGMEAMSCDEGEERIAARCFPKTNNGCYSGQQLHAGLCYDKCSSGYSSGGPVCWQRCDTSQTDCGMGCAESAEECGSVIADQVIAPLVLAANIASLGLGGPGTTALAKVGKTHKAITKLNNVLKSSTLKNSIDAFEAIDGVQDVLKVYKRLKPARVGLSVIDTADSINTYAQEGKTIYDAANDFSTSFSSEFAELTNQEIADEIDNRFEPDTAAFLKKQWAFVEYSEMAEVEGWDFASKIATVADLVDPTGVIALVSAYAKPKCRD</sequence>
<evidence type="ECO:0000313" key="1">
    <source>
        <dbReference type="EMBL" id="EJK70649.1"/>
    </source>
</evidence>
<comment type="caution">
    <text evidence="1">The sequence shown here is derived from an EMBL/GenBank/DDBJ whole genome shotgun (WGS) entry which is preliminary data.</text>
</comment>